<keyword evidence="3" id="KW-0862">Zinc</keyword>
<evidence type="ECO:0000256" key="4">
    <source>
        <dbReference type="PROSITE-ProRule" id="PRU00325"/>
    </source>
</evidence>
<proteinExistence type="predicted"/>
<dbReference type="OrthoDB" id="1894539at2759"/>
<evidence type="ECO:0000256" key="1">
    <source>
        <dbReference type="ARBA" id="ARBA00022723"/>
    </source>
</evidence>
<feature type="domain" description="SWIM-type" evidence="5">
    <location>
        <begin position="511"/>
        <end position="547"/>
    </location>
</feature>
<dbReference type="PROSITE" id="PS50966">
    <property type="entry name" value="ZF_SWIM"/>
    <property type="match status" value="1"/>
</dbReference>
<dbReference type="InterPro" id="IPR018289">
    <property type="entry name" value="MULE_transposase_dom"/>
</dbReference>
<keyword evidence="1" id="KW-0479">Metal-binding</keyword>
<keyword evidence="2 4" id="KW-0863">Zinc-finger</keyword>
<name>A0A2Z6MPA7_TRISU</name>
<accession>A0A2Z6MPA7</accession>
<evidence type="ECO:0000313" key="7">
    <source>
        <dbReference type="Proteomes" id="UP000242715"/>
    </source>
</evidence>
<evidence type="ECO:0000256" key="3">
    <source>
        <dbReference type="ARBA" id="ARBA00022833"/>
    </source>
</evidence>
<dbReference type="AlphaFoldDB" id="A0A2Z6MPA7"/>
<gene>
    <name evidence="6" type="ORF">TSUD_70990</name>
</gene>
<dbReference type="InterPro" id="IPR006564">
    <property type="entry name" value="Znf_PMZ"/>
</dbReference>
<dbReference type="PANTHER" id="PTHR47718:SF2">
    <property type="entry name" value="PROTEIN FAR1-RELATED SEQUENCE 5-LIKE"/>
    <property type="match status" value="1"/>
</dbReference>
<evidence type="ECO:0000259" key="5">
    <source>
        <dbReference type="PROSITE" id="PS50966"/>
    </source>
</evidence>
<keyword evidence="7" id="KW-1185">Reference proteome</keyword>
<dbReference type="Pfam" id="PF10551">
    <property type="entry name" value="MULE"/>
    <property type="match status" value="1"/>
</dbReference>
<dbReference type="Pfam" id="PF04434">
    <property type="entry name" value="SWIM"/>
    <property type="match status" value="1"/>
</dbReference>
<organism evidence="6 7">
    <name type="scientific">Trifolium subterraneum</name>
    <name type="common">Subterranean clover</name>
    <dbReference type="NCBI Taxonomy" id="3900"/>
    <lineage>
        <taxon>Eukaryota</taxon>
        <taxon>Viridiplantae</taxon>
        <taxon>Streptophyta</taxon>
        <taxon>Embryophyta</taxon>
        <taxon>Tracheophyta</taxon>
        <taxon>Spermatophyta</taxon>
        <taxon>Magnoliopsida</taxon>
        <taxon>eudicotyledons</taxon>
        <taxon>Gunneridae</taxon>
        <taxon>Pentapetalae</taxon>
        <taxon>rosids</taxon>
        <taxon>fabids</taxon>
        <taxon>Fabales</taxon>
        <taxon>Fabaceae</taxon>
        <taxon>Papilionoideae</taxon>
        <taxon>50 kb inversion clade</taxon>
        <taxon>NPAAA clade</taxon>
        <taxon>Hologalegina</taxon>
        <taxon>IRL clade</taxon>
        <taxon>Trifolieae</taxon>
        <taxon>Trifolium</taxon>
    </lineage>
</organism>
<evidence type="ECO:0000256" key="2">
    <source>
        <dbReference type="ARBA" id="ARBA00022771"/>
    </source>
</evidence>
<dbReference type="InterPro" id="IPR004330">
    <property type="entry name" value="FAR1_DNA_bnd_dom"/>
</dbReference>
<sequence>MQEDWKPKIGMVFYNIEDAWKFWVDYGGRVGFGVRKQYTHKKKDGSISSCRFVCCKEGLRKPDKRDYKTINPRPETRTNCRARIGLKHTGGQFIVYDFVEEHNHNVHLQETIHMLSSEQKVLEVQCHQIDLANDDGLRHRTSLDLMSKEVGGSTSSDFGYTPIDQKNNIHKRRKSLVNGEVGCLLQYFQRQLVDNPTSYHAYQVDAEDQIANVFWADARMLIDYGYFGDVVSLDSTYCTDCPHIPLAVFSGFNHHRGLVIFGAALLYDETAESYMWLFEKFLEAHKQKMPQTIFTNQNQTIEKALAVVMPGTYNGLCMWHLMQNLGNLVKGESDFLIDFKKCMYDYEDEEQFEEGWRTLLVKYDVKENTWLQRAYTIKEKWAACYTKKAFTLGMQSTQLTDNVNVEIKSFMNADLHIIKFFEHFEGVVEEKRYNELKSEYEARQNISRLKYPYSGILQSVYGLYTPTIFDLFQHEYELFEACSVKSMNKNMNMQTPTIDFVIAMVEDLGEWQVSFDLDKTSISCSCRKFESFGILCCHCIKVFIHMDVKSVPARYILKRWTKLARSGALPNVGVSDMVEDADLSPLQRYKKICPRLIRIAIEACRSKETFLFLSKVIDELDRQMLEFQNNPVTVTPSQFLSNIRDSM</sequence>
<reference evidence="7" key="1">
    <citation type="journal article" date="2017" name="Front. Plant Sci.">
        <title>Climate Clever Clovers: New Paradigm to Reduce the Environmental Footprint of Ruminants by Breeding Low Methanogenic Forages Utilizing Haplotype Variation.</title>
        <authorList>
            <person name="Kaur P."/>
            <person name="Appels R."/>
            <person name="Bayer P.E."/>
            <person name="Keeble-Gagnere G."/>
            <person name="Wang J."/>
            <person name="Hirakawa H."/>
            <person name="Shirasawa K."/>
            <person name="Vercoe P."/>
            <person name="Stefanova K."/>
            <person name="Durmic Z."/>
            <person name="Nichols P."/>
            <person name="Revell C."/>
            <person name="Isobe S.N."/>
            <person name="Edwards D."/>
            <person name="Erskine W."/>
        </authorList>
    </citation>
    <scope>NUCLEOTIDE SEQUENCE [LARGE SCALE GENOMIC DNA]</scope>
    <source>
        <strain evidence="7">cv. Daliak</strain>
    </source>
</reference>
<dbReference type="PANTHER" id="PTHR47718">
    <property type="entry name" value="OS01G0519700 PROTEIN"/>
    <property type="match status" value="1"/>
</dbReference>
<dbReference type="GO" id="GO:0008270">
    <property type="term" value="F:zinc ion binding"/>
    <property type="evidence" value="ECO:0007669"/>
    <property type="project" value="UniProtKB-KW"/>
</dbReference>
<dbReference type="EMBL" id="DF973311">
    <property type="protein sequence ID" value="GAU25445.1"/>
    <property type="molecule type" value="Genomic_DNA"/>
</dbReference>
<dbReference type="Proteomes" id="UP000242715">
    <property type="component" value="Unassembled WGS sequence"/>
</dbReference>
<evidence type="ECO:0000313" key="6">
    <source>
        <dbReference type="EMBL" id="GAU25445.1"/>
    </source>
</evidence>
<dbReference type="SMART" id="SM00575">
    <property type="entry name" value="ZnF_PMZ"/>
    <property type="match status" value="1"/>
</dbReference>
<protein>
    <recommendedName>
        <fullName evidence="5">SWIM-type domain-containing protein</fullName>
    </recommendedName>
</protein>
<dbReference type="InterPro" id="IPR007527">
    <property type="entry name" value="Znf_SWIM"/>
</dbReference>
<dbReference type="Pfam" id="PF03101">
    <property type="entry name" value="FAR1"/>
    <property type="match status" value="1"/>
</dbReference>